<evidence type="ECO:0008006" key="3">
    <source>
        <dbReference type="Google" id="ProtNLM"/>
    </source>
</evidence>
<name>A0A7S0CNR6_MICPS</name>
<feature type="compositionally biased region" description="Low complexity" evidence="1">
    <location>
        <begin position="127"/>
        <end position="137"/>
    </location>
</feature>
<feature type="compositionally biased region" description="Basic residues" evidence="1">
    <location>
        <begin position="155"/>
        <end position="174"/>
    </location>
</feature>
<feature type="region of interest" description="Disordered" evidence="1">
    <location>
        <begin position="125"/>
        <end position="181"/>
    </location>
</feature>
<protein>
    <recommendedName>
        <fullName evidence="3">Mediator of RNA polymerase II transcription subunit 19</fullName>
    </recommendedName>
</protein>
<dbReference type="AlphaFoldDB" id="A0A7S0CNR6"/>
<gene>
    <name evidence="2" type="ORF">MSP1401_LOCUS242</name>
</gene>
<accession>A0A7S0CNR6</accession>
<sequence>MPAAPPKLPPIVKGVRDEFSGARDILRAMGLKPAHDHFLAAGRPPAALNCDTELPGISAGFELRQGQAMELAPLLEAPPPAAAKALEVLDRDRARAAFSFKPTPFSLREEDLGTVPAVIRRAKSEEAAAAAAAGNAAKSTGEGGAPEADASARGEKRKRDKKEKKEKKERRRREKKDEGLE</sequence>
<dbReference type="EMBL" id="HBEN01000285">
    <property type="protein sequence ID" value="CAD8429155.1"/>
    <property type="molecule type" value="Transcribed_RNA"/>
</dbReference>
<proteinExistence type="predicted"/>
<evidence type="ECO:0000256" key="1">
    <source>
        <dbReference type="SAM" id="MobiDB-lite"/>
    </source>
</evidence>
<evidence type="ECO:0000313" key="2">
    <source>
        <dbReference type="EMBL" id="CAD8429155.1"/>
    </source>
</evidence>
<reference evidence="2" key="1">
    <citation type="submission" date="2021-01" db="EMBL/GenBank/DDBJ databases">
        <authorList>
            <person name="Corre E."/>
            <person name="Pelletier E."/>
            <person name="Niang G."/>
            <person name="Scheremetjew M."/>
            <person name="Finn R."/>
            <person name="Kale V."/>
            <person name="Holt S."/>
            <person name="Cochrane G."/>
            <person name="Meng A."/>
            <person name="Brown T."/>
            <person name="Cohen L."/>
        </authorList>
    </citation>
    <scope>NUCLEOTIDE SEQUENCE</scope>
    <source>
        <strain evidence="2">CCAC1681</strain>
    </source>
</reference>
<organism evidence="2">
    <name type="scientific">Micromonas pusilla</name>
    <name type="common">Picoplanktonic green alga</name>
    <name type="synonym">Chromulina pusilla</name>
    <dbReference type="NCBI Taxonomy" id="38833"/>
    <lineage>
        <taxon>Eukaryota</taxon>
        <taxon>Viridiplantae</taxon>
        <taxon>Chlorophyta</taxon>
        <taxon>Mamiellophyceae</taxon>
        <taxon>Mamiellales</taxon>
        <taxon>Mamiellaceae</taxon>
        <taxon>Micromonas</taxon>
    </lineage>
</organism>